<evidence type="ECO:0000313" key="1">
    <source>
        <dbReference type="Proteomes" id="UP000887580"/>
    </source>
</evidence>
<sequence length="362" mass="42092">MSLIEKNAHRRYNPLLERWVIVCENRLNRPWNGTVAASATPVLKKAAASSSNYLGPGAQRANGEKMPNYESTYIFENDFPVFMKNENGEGNNPEIVNEDVDELFIRQKAYGVSKVVCFHPDPDERLATMKISEIETVFKCLIKEMNELKVKYEWVQIFENRGAMVGCSNPHPHCQIWASNFVPSTPAKKVETQKKYFEKHKKQLLLNYLSKEKVKKERIVFSNEHWTVLVPYWAYWPFEVMVIPHRHIVYLDDLTPEEITSLSEVTKTLSIKFDNIFKCDFPYVLGWYSAPSGKHLNENHEYWQLHAHYMPPLVRSATVRKYLAGYETMAEEQRDFTPEQAAQTLRDQSSVHYTESNANTTL</sequence>
<dbReference type="Proteomes" id="UP000887580">
    <property type="component" value="Unplaced"/>
</dbReference>
<dbReference type="WBParaSite" id="PS1159_v2.g19176.t1">
    <property type="protein sequence ID" value="PS1159_v2.g19176.t1"/>
    <property type="gene ID" value="PS1159_v2.g19176"/>
</dbReference>
<reference evidence="2" key="1">
    <citation type="submission" date="2022-11" db="UniProtKB">
        <authorList>
            <consortium name="WormBaseParasite"/>
        </authorList>
    </citation>
    <scope>IDENTIFICATION</scope>
</reference>
<proteinExistence type="predicted"/>
<name>A0AC35FPC0_9BILA</name>
<organism evidence="1 2">
    <name type="scientific">Panagrolaimus sp. PS1159</name>
    <dbReference type="NCBI Taxonomy" id="55785"/>
    <lineage>
        <taxon>Eukaryota</taxon>
        <taxon>Metazoa</taxon>
        <taxon>Ecdysozoa</taxon>
        <taxon>Nematoda</taxon>
        <taxon>Chromadorea</taxon>
        <taxon>Rhabditida</taxon>
        <taxon>Tylenchina</taxon>
        <taxon>Panagrolaimomorpha</taxon>
        <taxon>Panagrolaimoidea</taxon>
        <taxon>Panagrolaimidae</taxon>
        <taxon>Panagrolaimus</taxon>
    </lineage>
</organism>
<protein>
    <submittedName>
        <fullName evidence="2">Galactose-1-phosphate uridylyltransferase</fullName>
    </submittedName>
</protein>
<evidence type="ECO:0000313" key="2">
    <source>
        <dbReference type="WBParaSite" id="PS1159_v2.g19176.t1"/>
    </source>
</evidence>
<accession>A0AC35FPC0</accession>